<dbReference type="Pfam" id="PF06114">
    <property type="entry name" value="Peptidase_M78"/>
    <property type="match status" value="1"/>
</dbReference>
<dbReference type="AlphaFoldDB" id="D5UBA7"/>
<dbReference type="KEGG" id="brm:Bmur_1901"/>
<sequence length="303" mass="35972">MKKDYSLIIEILNRNLKKYKKIVGSISYPFPIEDYAYKVFGLDIQYANFDEEFSMEGLDVKMIYGALYPDGKYFYGQEKVILINNNTNDFYIGDFQVPKEYYKPQSERQTIAHEVGHYAEFDYKKNTDLNLFNDIEYNKALDIFIDPEVFANIYARNLLMPKEEVFKLKSEIQGTIDMLNDSIYFREKFGVTQFMLEVRLTELKIQFINGYYINKVRRTKGKKYEEEDLLELIKLSKKYDMRPNYGDAAQIANIYNKHTNQDRDGASLYMTIWRINQGKYDKFYESVTESRLRALSEIANTKK</sequence>
<dbReference type="EMBL" id="CP001959">
    <property type="protein sequence ID" value="ADG71980.1"/>
    <property type="molecule type" value="Genomic_DNA"/>
</dbReference>
<feature type="domain" description="IrrE N-terminal-like" evidence="1">
    <location>
        <begin position="103"/>
        <end position="201"/>
    </location>
</feature>
<dbReference type="RefSeq" id="WP_013114355.1">
    <property type="nucleotide sequence ID" value="NC_014150.1"/>
</dbReference>
<dbReference type="HOGENOM" id="CLU_917235_0_0_12"/>
<reference evidence="2 3" key="1">
    <citation type="journal article" date="2010" name="Stand. Genomic Sci.">
        <title>Complete genome sequence of Brachyspira murdochii type strain (56-150).</title>
        <authorList>
            <person name="Pati A."/>
            <person name="Sikorski J."/>
            <person name="Gronow S."/>
            <person name="Munk C."/>
            <person name="Lapidus A."/>
            <person name="Copeland A."/>
            <person name="Glavina Del Tio T."/>
            <person name="Nolan M."/>
            <person name="Lucas S."/>
            <person name="Chen F."/>
            <person name="Tice H."/>
            <person name="Cheng J.F."/>
            <person name="Han C."/>
            <person name="Detter J.C."/>
            <person name="Bruce D."/>
            <person name="Tapia R."/>
            <person name="Goodwin L."/>
            <person name="Pitluck S."/>
            <person name="Liolios K."/>
            <person name="Ivanova N."/>
            <person name="Mavromatis K."/>
            <person name="Mikhailova N."/>
            <person name="Chen A."/>
            <person name="Palaniappan K."/>
            <person name="Land M."/>
            <person name="Hauser L."/>
            <person name="Chang Y.J."/>
            <person name="Jeffries C.D."/>
            <person name="Spring S."/>
            <person name="Rohde M."/>
            <person name="Goker M."/>
            <person name="Bristow J."/>
            <person name="Eisen J.A."/>
            <person name="Markowitz V."/>
            <person name="Hugenholtz P."/>
            <person name="Kyrpides N.C."/>
            <person name="Klenk H.P."/>
        </authorList>
    </citation>
    <scope>NUCLEOTIDE SEQUENCE [LARGE SCALE GENOMIC DNA]</scope>
    <source>
        <strain evidence="3">ATCC 51284 / DSM 12563 / 56-150</strain>
    </source>
</reference>
<evidence type="ECO:0000313" key="3">
    <source>
        <dbReference type="Proteomes" id="UP000001915"/>
    </source>
</evidence>
<protein>
    <recommendedName>
        <fullName evidence="1">IrrE N-terminal-like domain-containing protein</fullName>
    </recommendedName>
</protein>
<accession>D5UBA7</accession>
<name>D5UBA7_BRAM5</name>
<dbReference type="OrthoDB" id="9793933at2"/>
<evidence type="ECO:0000313" key="2">
    <source>
        <dbReference type="EMBL" id="ADG71980.1"/>
    </source>
</evidence>
<dbReference type="Proteomes" id="UP000001915">
    <property type="component" value="Chromosome"/>
</dbReference>
<dbReference type="InterPro" id="IPR010359">
    <property type="entry name" value="IrrE_HExxH"/>
</dbReference>
<dbReference type="STRING" id="526224.Bmur_1901"/>
<organism evidence="2 3">
    <name type="scientific">Brachyspira murdochii (strain ATCC 51284 / DSM 12563 / 56-150)</name>
    <name type="common">Serpulina murdochii</name>
    <dbReference type="NCBI Taxonomy" id="526224"/>
    <lineage>
        <taxon>Bacteria</taxon>
        <taxon>Pseudomonadati</taxon>
        <taxon>Spirochaetota</taxon>
        <taxon>Spirochaetia</taxon>
        <taxon>Brachyspirales</taxon>
        <taxon>Brachyspiraceae</taxon>
        <taxon>Brachyspira</taxon>
    </lineage>
</organism>
<evidence type="ECO:0000259" key="1">
    <source>
        <dbReference type="Pfam" id="PF06114"/>
    </source>
</evidence>
<proteinExistence type="predicted"/>
<gene>
    <name evidence="2" type="ordered locus">Bmur_1901</name>
</gene>